<evidence type="ECO:0000259" key="9">
    <source>
        <dbReference type="Pfam" id="PF20473"/>
    </source>
</evidence>
<proteinExistence type="predicted"/>
<organism evidence="10 11">
    <name type="scientific">Limosilactobacillus mucosae</name>
    <name type="common">Lactobacillus mucosae</name>
    <dbReference type="NCBI Taxonomy" id="97478"/>
    <lineage>
        <taxon>Bacteria</taxon>
        <taxon>Bacillati</taxon>
        <taxon>Bacillota</taxon>
        <taxon>Bacilli</taxon>
        <taxon>Lactobacillales</taxon>
        <taxon>Lactobacillaceae</taxon>
        <taxon>Limosilactobacillus</taxon>
    </lineage>
</organism>
<dbReference type="RefSeq" id="WP_272225752.1">
    <property type="nucleotide sequence ID" value="NZ_JAQONE010000005.1"/>
</dbReference>
<feature type="domain" description="MmeI-like helicase spacer" evidence="6">
    <location>
        <begin position="208"/>
        <end position="283"/>
    </location>
</feature>
<evidence type="ECO:0000259" key="5">
    <source>
        <dbReference type="Pfam" id="PF20464"/>
    </source>
</evidence>
<dbReference type="Gene3D" id="3.40.50.150">
    <property type="entry name" value="Vaccinia Virus protein VP39"/>
    <property type="match status" value="1"/>
</dbReference>
<evidence type="ECO:0000256" key="3">
    <source>
        <dbReference type="ARBA" id="ARBA00022679"/>
    </source>
</evidence>
<dbReference type="PRINTS" id="PR00507">
    <property type="entry name" value="N12N6MTFRASE"/>
</dbReference>
<evidence type="ECO:0000256" key="2">
    <source>
        <dbReference type="ARBA" id="ARBA00022603"/>
    </source>
</evidence>
<accession>A0AAJ1M8C6</accession>
<gene>
    <name evidence="10" type="ORF">PO250_01915</name>
</gene>
<protein>
    <recommendedName>
        <fullName evidence="1">site-specific DNA-methyltransferase (adenine-specific)</fullName>
        <ecNumber evidence="1">2.1.1.72</ecNumber>
    </recommendedName>
</protein>
<dbReference type="Proteomes" id="UP001220670">
    <property type="component" value="Unassembled WGS sequence"/>
</dbReference>
<dbReference type="InterPro" id="IPR046817">
    <property type="entry name" value="MmeI_N"/>
</dbReference>
<dbReference type="InterPro" id="IPR046819">
    <property type="entry name" value="MmeI_hel"/>
</dbReference>
<dbReference type="Pfam" id="PF20473">
    <property type="entry name" value="MmeI_Mtase"/>
    <property type="match status" value="1"/>
</dbReference>
<sequence length="934" mass="107190">MERKTRIQLARDFVETWSDSTRGHEDKDRQTFLINLIDQVFEIHDYPNYILFEKNVTVPENGENHVKHIDGYIPSTRVMIEMKGRGIDLTKKYQQSDGAKLTPFEQAQRYSNYLPIDEKPRWIIVSDFDELDIHDMNKPLNAPKVIKLKDLPQKFRELEFMIDVHQQQIIDEQQISTAAGELVAKIYDKLAVAYEQGASLKDEHVQQSLNVLIVRLVFLMYVDDTRLFGQDNLFEKYLERREPQDIRGGLINLFKVLDQPIDQRDPFLSDELKAFPYVNGGMFSNEDIIIPQFTPELKDLIVNEASKGFNWSGISPTIFGAVFESTLNPETRRSGGMHYTSIENIHKVIDPLFLDDLKVELTKIKNMGVISQRDAAVDRFLEKIGHLKFFDPACGSGNFLTETYLSLRDLEDQATLLKQGTLTALALDGYHVKITNFYGIEINDFAVSVAKTAMWIAEAQTMQRSQDRGIYTNKEFFPLTTNVGIHEGNALRMDWAKIVKPYELNYIMGNPPFVGHQWRTDSQVSDMKLVFSDLKKHGKLDYVASWYAKSAKYMQGTTIKSALVSTNSICQGEPVSILWKYLTDKYNVEIQFAYRTFVWTNEAKDEAKVHCVIVGFSTYHIDDNKYLFDENGNVSNVSHINGYLIASPDIYVKSRGAGLYKDHKVTKGSQPTDGGNLLLTEKEAQEFTESYPNKASLVHRFMGSSEFLNNKKRYCLWLYGVDPSMYSRNRFIADRLEKVREMRLASKTSSVREQAQTPALFTQIRQPNTKYLAIPRVSSGKREYIPIGYEDSDVIASDALLVLPNADLFIFGLLNSSVHNSWMRTVCGRLKSDYRYSSSIYSNLPWPDNITNEQRHKVESTAKEIIDARKLYPNASLADLYNPLTMPIELRKAHRKNDKVVLKAYGLKPSASEAEIVQHLFKMYEQLTENNSEK</sequence>
<dbReference type="InterPro" id="IPR050953">
    <property type="entry name" value="N4_N6_ade-DNA_methylase"/>
</dbReference>
<feature type="domain" description="MmeI-like C-terminal" evidence="8">
    <location>
        <begin position="852"/>
        <end position="929"/>
    </location>
</feature>
<evidence type="ECO:0000259" key="8">
    <source>
        <dbReference type="Pfam" id="PF20467"/>
    </source>
</evidence>
<feature type="domain" description="MmeI-like DNA-methyltransferase" evidence="9">
    <location>
        <begin position="373"/>
        <end position="628"/>
    </location>
</feature>
<dbReference type="InterPro" id="IPR029063">
    <property type="entry name" value="SAM-dependent_MTases_sf"/>
</dbReference>
<dbReference type="AlphaFoldDB" id="A0AAJ1M8C6"/>
<comment type="caution">
    <text evidence="10">The sequence shown here is derived from an EMBL/GenBank/DDBJ whole genome shotgun (WGS) entry which is preliminary data.</text>
</comment>
<evidence type="ECO:0000256" key="4">
    <source>
        <dbReference type="ARBA" id="ARBA00047942"/>
    </source>
</evidence>
<dbReference type="PANTHER" id="PTHR33841:SF1">
    <property type="entry name" value="DNA METHYLTRANSFERASE A"/>
    <property type="match status" value="1"/>
</dbReference>
<dbReference type="Pfam" id="PF20467">
    <property type="entry name" value="MmeI_C"/>
    <property type="match status" value="1"/>
</dbReference>
<reference evidence="10" key="1">
    <citation type="submission" date="2023-01" db="EMBL/GenBank/DDBJ databases">
        <title>Genome analysis of 13 Lactobacillus isolated from gut of wild boar.</title>
        <authorList>
            <person name="Papp P."/>
            <person name="Libisch B."/>
            <person name="Nagy T."/>
            <person name="Olasz F."/>
        </authorList>
    </citation>
    <scope>NUCLEOTIDE SEQUENCE</scope>
    <source>
        <strain evidence="10">F146</strain>
    </source>
</reference>
<dbReference type="PANTHER" id="PTHR33841">
    <property type="entry name" value="DNA METHYLTRANSFERASE YEEA-RELATED"/>
    <property type="match status" value="1"/>
</dbReference>
<dbReference type="Pfam" id="PF20466">
    <property type="entry name" value="MmeI_TRD"/>
    <property type="match status" value="1"/>
</dbReference>
<dbReference type="EMBL" id="JAQONE010000005">
    <property type="protein sequence ID" value="MDC2829092.1"/>
    <property type="molecule type" value="Genomic_DNA"/>
</dbReference>
<feature type="domain" description="MmeI-like N-terminal" evidence="5">
    <location>
        <begin position="10"/>
        <end position="191"/>
    </location>
</feature>
<dbReference type="SUPFAM" id="SSF53335">
    <property type="entry name" value="S-adenosyl-L-methionine-dependent methyltransferases"/>
    <property type="match status" value="1"/>
</dbReference>
<keyword evidence="3" id="KW-0808">Transferase</keyword>
<keyword evidence="2 10" id="KW-0489">Methyltransferase</keyword>
<evidence type="ECO:0000256" key="1">
    <source>
        <dbReference type="ARBA" id="ARBA00011900"/>
    </source>
</evidence>
<evidence type="ECO:0000313" key="10">
    <source>
        <dbReference type="EMBL" id="MDC2829092.1"/>
    </source>
</evidence>
<dbReference type="Pfam" id="PF20465">
    <property type="entry name" value="MmeI_hel"/>
    <property type="match status" value="1"/>
</dbReference>
<dbReference type="InterPro" id="IPR046818">
    <property type="entry name" value="MmeI_C"/>
</dbReference>
<dbReference type="GO" id="GO:0009007">
    <property type="term" value="F:site-specific DNA-methyltransferase (adenine-specific) activity"/>
    <property type="evidence" value="ECO:0007669"/>
    <property type="project" value="UniProtKB-EC"/>
</dbReference>
<dbReference type="InterPro" id="IPR046816">
    <property type="entry name" value="MmeI_Mtase"/>
</dbReference>
<feature type="domain" description="MmeI-like target recognition" evidence="7">
    <location>
        <begin position="647"/>
        <end position="848"/>
    </location>
</feature>
<name>A0AAJ1M8C6_LIMMU</name>
<dbReference type="InterPro" id="IPR046820">
    <property type="entry name" value="MmeI_TRD"/>
</dbReference>
<dbReference type="EC" id="2.1.1.72" evidence="1"/>
<dbReference type="Pfam" id="PF20464">
    <property type="entry name" value="MmeI_N"/>
    <property type="match status" value="1"/>
</dbReference>
<evidence type="ECO:0000259" key="6">
    <source>
        <dbReference type="Pfam" id="PF20465"/>
    </source>
</evidence>
<comment type="catalytic activity">
    <reaction evidence="4">
        <text>a 2'-deoxyadenosine in DNA + S-adenosyl-L-methionine = an N(6)-methyl-2'-deoxyadenosine in DNA + S-adenosyl-L-homocysteine + H(+)</text>
        <dbReference type="Rhea" id="RHEA:15197"/>
        <dbReference type="Rhea" id="RHEA-COMP:12418"/>
        <dbReference type="Rhea" id="RHEA-COMP:12419"/>
        <dbReference type="ChEBI" id="CHEBI:15378"/>
        <dbReference type="ChEBI" id="CHEBI:57856"/>
        <dbReference type="ChEBI" id="CHEBI:59789"/>
        <dbReference type="ChEBI" id="CHEBI:90615"/>
        <dbReference type="ChEBI" id="CHEBI:90616"/>
        <dbReference type="EC" id="2.1.1.72"/>
    </reaction>
</comment>
<evidence type="ECO:0000313" key="11">
    <source>
        <dbReference type="Proteomes" id="UP001220670"/>
    </source>
</evidence>
<evidence type="ECO:0000259" key="7">
    <source>
        <dbReference type="Pfam" id="PF20466"/>
    </source>
</evidence>
<dbReference type="GO" id="GO:0032259">
    <property type="term" value="P:methylation"/>
    <property type="evidence" value="ECO:0007669"/>
    <property type="project" value="UniProtKB-KW"/>
</dbReference>